<accession>A0A9D9NK22</accession>
<reference evidence="1" key="1">
    <citation type="submission" date="2020-10" db="EMBL/GenBank/DDBJ databases">
        <authorList>
            <person name="Gilroy R."/>
        </authorList>
    </citation>
    <scope>NUCLEOTIDE SEQUENCE</scope>
    <source>
        <strain evidence="1">6919</strain>
    </source>
</reference>
<organism evidence="1 2">
    <name type="scientific">Candidatus Limisoma faecipullorum</name>
    <dbReference type="NCBI Taxonomy" id="2840854"/>
    <lineage>
        <taxon>Bacteria</taxon>
        <taxon>Pseudomonadati</taxon>
        <taxon>Bacteroidota</taxon>
        <taxon>Bacteroidia</taxon>
        <taxon>Bacteroidales</taxon>
        <taxon>Candidatus Limisoma</taxon>
    </lineage>
</organism>
<evidence type="ECO:0000313" key="1">
    <source>
        <dbReference type="EMBL" id="MBO8476734.1"/>
    </source>
</evidence>
<dbReference type="EMBL" id="JADIMC010000080">
    <property type="protein sequence ID" value="MBO8476734.1"/>
    <property type="molecule type" value="Genomic_DNA"/>
</dbReference>
<proteinExistence type="predicted"/>
<name>A0A9D9NK22_9BACT</name>
<gene>
    <name evidence="1" type="ORF">IAB88_07050</name>
</gene>
<dbReference type="AlphaFoldDB" id="A0A9D9NK22"/>
<evidence type="ECO:0000313" key="2">
    <source>
        <dbReference type="Proteomes" id="UP000823598"/>
    </source>
</evidence>
<protein>
    <recommendedName>
        <fullName evidence="3">GIY-YIG domain-containing protein</fullName>
    </recommendedName>
</protein>
<dbReference type="Proteomes" id="UP000823598">
    <property type="component" value="Unassembled WGS sequence"/>
</dbReference>
<reference evidence="1" key="2">
    <citation type="journal article" date="2021" name="PeerJ">
        <title>Extensive microbial diversity within the chicken gut microbiome revealed by metagenomics and culture.</title>
        <authorList>
            <person name="Gilroy R."/>
            <person name="Ravi A."/>
            <person name="Getino M."/>
            <person name="Pursley I."/>
            <person name="Horton D.L."/>
            <person name="Alikhan N.F."/>
            <person name="Baker D."/>
            <person name="Gharbi K."/>
            <person name="Hall N."/>
            <person name="Watson M."/>
            <person name="Adriaenssens E.M."/>
            <person name="Foster-Nyarko E."/>
            <person name="Jarju S."/>
            <person name="Secka A."/>
            <person name="Antonio M."/>
            <person name="Oren A."/>
            <person name="Chaudhuri R.R."/>
            <person name="La Ragione R."/>
            <person name="Hildebrand F."/>
            <person name="Pallen M.J."/>
        </authorList>
    </citation>
    <scope>NUCLEOTIDE SEQUENCE</scope>
    <source>
        <strain evidence="1">6919</strain>
    </source>
</reference>
<comment type="caution">
    <text evidence="1">The sequence shown here is derived from an EMBL/GenBank/DDBJ whole genome shotgun (WGS) entry which is preliminary data.</text>
</comment>
<evidence type="ECO:0008006" key="3">
    <source>
        <dbReference type="Google" id="ProtNLM"/>
    </source>
</evidence>
<sequence length="159" mass="18257">MEYRTIDDLKKAGFEEFRTVEKLKEDLSDIPAVAGVYMVVYQGDGMPEFLENGTGGFFKGKNPNVPVSELESNWVNNTCVVYIGKATTLSKRISQYLRFGNGENIGHWGGRLIWQIKDSKDLQLCWKPVDTNPREEEKRLIADFKRQYDGKRPFANLQD</sequence>